<protein>
    <recommendedName>
        <fullName evidence="3">DUF885 domain-containing protein</fullName>
    </recommendedName>
</protein>
<dbReference type="PANTHER" id="PTHR33361:SF15">
    <property type="entry name" value="DUF885 FAMILY LIPOPROTEIN"/>
    <property type="match status" value="1"/>
</dbReference>
<sequence length="516" mass="56322">MDEFPARLRAIADLKTAMMRDESGRHEYDGSPADLSPGSVRENLARLGQGERFADDHDEAHASAFEEGLRVEFGELELHRANPLYHLDELGLLGYDKDYAPEAERTAALRSHLAAWPRVVDAAVASLDRLSAPAATALLAPVRGLAAEIPDDTPDDLRAAALAAQRRFVSHLEHAAEHGEPSAALGGPALARLMGASEGMEVDLGRLTEQADAERDRLKERLAAATARIDPGRAPMEVLRELVRDHPDADGAIAEAEKWTELAIAFTRERDLVPYHDGVCEVLVTPEAYRWGTAMMVWANPDEADGPSRYFVSPPDPAWTEDEAAEWLEMFSPTTLPAISVHEVAPGHFSHGRAMRRAVGPVRRTLPSMSFIEGWAHYTEELCVDEGFGAYAEKAVGGGFTAAHFEIGVWAEALIRVTRLTAAIGVHTGQMTVEDAARRFGEDTPLAGPAALAEARRATFDPTYGRYTWGKLEILRLREEARRRWGAGFSLRRFHAAMLDLGAPPLGVLGTALDRG</sequence>
<evidence type="ECO:0000313" key="1">
    <source>
        <dbReference type="EMBL" id="MBB6170473.1"/>
    </source>
</evidence>
<evidence type="ECO:0008006" key="3">
    <source>
        <dbReference type="Google" id="ProtNLM"/>
    </source>
</evidence>
<dbReference type="Pfam" id="PF05960">
    <property type="entry name" value="DUF885"/>
    <property type="match status" value="1"/>
</dbReference>
<dbReference type="InterPro" id="IPR010281">
    <property type="entry name" value="DUF885"/>
</dbReference>
<gene>
    <name evidence="1" type="ORF">HNR23_000533</name>
</gene>
<accession>A0A7W9YE53</accession>
<organism evidence="1 2">
    <name type="scientific">Nocardiopsis mwathae</name>
    <dbReference type="NCBI Taxonomy" id="1472723"/>
    <lineage>
        <taxon>Bacteria</taxon>
        <taxon>Bacillati</taxon>
        <taxon>Actinomycetota</taxon>
        <taxon>Actinomycetes</taxon>
        <taxon>Streptosporangiales</taxon>
        <taxon>Nocardiopsidaceae</taxon>
        <taxon>Nocardiopsis</taxon>
    </lineage>
</organism>
<name>A0A7W9YE53_9ACTN</name>
<dbReference type="Proteomes" id="UP000546642">
    <property type="component" value="Unassembled WGS sequence"/>
</dbReference>
<keyword evidence="2" id="KW-1185">Reference proteome</keyword>
<dbReference type="EMBL" id="JACHDS010000001">
    <property type="protein sequence ID" value="MBB6170473.1"/>
    <property type="molecule type" value="Genomic_DNA"/>
</dbReference>
<evidence type="ECO:0000313" key="2">
    <source>
        <dbReference type="Proteomes" id="UP000546642"/>
    </source>
</evidence>
<dbReference type="AlphaFoldDB" id="A0A7W9YE53"/>
<reference evidence="1 2" key="1">
    <citation type="submission" date="2020-08" db="EMBL/GenBank/DDBJ databases">
        <title>Sequencing the genomes of 1000 actinobacteria strains.</title>
        <authorList>
            <person name="Klenk H.-P."/>
        </authorList>
    </citation>
    <scope>NUCLEOTIDE SEQUENCE [LARGE SCALE GENOMIC DNA]</scope>
    <source>
        <strain evidence="1 2">DSM 46659</strain>
    </source>
</reference>
<dbReference type="RefSeq" id="WP_184073156.1">
    <property type="nucleotide sequence ID" value="NZ_JACHDS010000001.1"/>
</dbReference>
<comment type="caution">
    <text evidence="1">The sequence shown here is derived from an EMBL/GenBank/DDBJ whole genome shotgun (WGS) entry which is preliminary data.</text>
</comment>
<proteinExistence type="predicted"/>
<dbReference type="PANTHER" id="PTHR33361">
    <property type="entry name" value="GLR0591 PROTEIN"/>
    <property type="match status" value="1"/>
</dbReference>